<evidence type="ECO:0000313" key="1">
    <source>
        <dbReference type="EMBL" id="SPM26936.1"/>
    </source>
</evidence>
<name>A0A2U3N5Z3_9MYCO</name>
<dbReference type="AlphaFoldDB" id="A0A2U3N5Z3"/>
<reference evidence="1 2" key="1">
    <citation type="submission" date="2017-01" db="EMBL/GenBank/DDBJ databases">
        <authorList>
            <consortium name="Urmite Genomes"/>
        </authorList>
    </citation>
    <scope>NUCLEOTIDE SEQUENCE [LARGE SCALE GENOMIC DNA]</scope>
    <source>
        <strain evidence="1 2">AB308</strain>
    </source>
</reference>
<organism evidence="1 2">
    <name type="scientific">Mycobacterium terramassiliense</name>
    <dbReference type="NCBI Taxonomy" id="1841859"/>
    <lineage>
        <taxon>Bacteria</taxon>
        <taxon>Bacillati</taxon>
        <taxon>Actinomycetota</taxon>
        <taxon>Actinomycetes</taxon>
        <taxon>Mycobacteriales</taxon>
        <taxon>Mycobacteriaceae</taxon>
        <taxon>Mycobacterium</taxon>
    </lineage>
</organism>
<keyword evidence="2" id="KW-1185">Reference proteome</keyword>
<protein>
    <submittedName>
        <fullName evidence="1">Mycobacterium terramassiliense ORFan</fullName>
    </submittedName>
</protein>
<evidence type="ECO:0000313" key="2">
    <source>
        <dbReference type="Proteomes" id="UP000241595"/>
    </source>
</evidence>
<sequence>MSFIHARVSGLAAMQFGAPAQTATSREGGWR</sequence>
<accession>A0A2U3N5Z3</accession>
<dbReference type="Proteomes" id="UP000241595">
    <property type="component" value="Unassembled WGS sequence"/>
</dbReference>
<proteinExistence type="predicted"/>
<dbReference type="EMBL" id="FTRV01000008">
    <property type="protein sequence ID" value="SPM26936.1"/>
    <property type="molecule type" value="Genomic_DNA"/>
</dbReference>
<dbReference type="STRING" id="1841859.GCA_900157385_00405"/>
<gene>
    <name evidence="1" type="ORF">MTAB308_411</name>
</gene>